<dbReference type="PANTHER" id="PTHR23257:SF958">
    <property type="entry name" value="SERINE_THREONINE-PROTEIN KINASE WNK4"/>
    <property type="match status" value="1"/>
</dbReference>
<dbReference type="InterPro" id="IPR001245">
    <property type="entry name" value="Ser-Thr/Tyr_kinase_cat_dom"/>
</dbReference>
<dbReference type="InterPro" id="IPR011990">
    <property type="entry name" value="TPR-like_helical_dom_sf"/>
</dbReference>
<dbReference type="Proteomes" id="UP001470230">
    <property type="component" value="Unassembled WGS sequence"/>
</dbReference>
<dbReference type="InterPro" id="IPR000719">
    <property type="entry name" value="Prot_kinase_dom"/>
</dbReference>
<dbReference type="NCBIfam" id="TIGR00231">
    <property type="entry name" value="small_GTP"/>
    <property type="match status" value="1"/>
</dbReference>
<dbReference type="Pfam" id="PF07714">
    <property type="entry name" value="PK_Tyr_Ser-Thr"/>
    <property type="match status" value="1"/>
</dbReference>
<evidence type="ECO:0000313" key="3">
    <source>
        <dbReference type="EMBL" id="KAK8865412.1"/>
    </source>
</evidence>
<dbReference type="PANTHER" id="PTHR23257">
    <property type="entry name" value="SERINE-THREONINE PROTEIN KINASE"/>
    <property type="match status" value="1"/>
</dbReference>
<dbReference type="Gene3D" id="1.25.40.10">
    <property type="entry name" value="Tetratricopeptide repeat domain"/>
    <property type="match status" value="1"/>
</dbReference>
<dbReference type="InterPro" id="IPR005225">
    <property type="entry name" value="Small_GTP-bd"/>
</dbReference>
<dbReference type="InterPro" id="IPR050167">
    <property type="entry name" value="Ser_Thr_protein_kinase"/>
</dbReference>
<dbReference type="EMBL" id="JAPFFF010000016">
    <property type="protein sequence ID" value="KAK8865412.1"/>
    <property type="molecule type" value="Genomic_DNA"/>
</dbReference>
<dbReference type="SUPFAM" id="SSF81901">
    <property type="entry name" value="HCP-like"/>
    <property type="match status" value="1"/>
</dbReference>
<dbReference type="Pfam" id="PF08238">
    <property type="entry name" value="Sel1"/>
    <property type="match status" value="2"/>
</dbReference>
<reference evidence="3 4" key="1">
    <citation type="submission" date="2024-04" db="EMBL/GenBank/DDBJ databases">
        <title>Tritrichomonas musculus Genome.</title>
        <authorList>
            <person name="Alves-Ferreira E."/>
            <person name="Grigg M."/>
            <person name="Lorenzi H."/>
            <person name="Galac M."/>
        </authorList>
    </citation>
    <scope>NUCLEOTIDE SEQUENCE [LARGE SCALE GENOMIC DNA]</scope>
    <source>
        <strain evidence="3 4">EAF2021</strain>
    </source>
</reference>
<dbReference type="PRINTS" id="PR00449">
    <property type="entry name" value="RASTRNSFRMNG"/>
</dbReference>
<dbReference type="Pfam" id="PF00071">
    <property type="entry name" value="Ras"/>
    <property type="match status" value="1"/>
</dbReference>
<dbReference type="SUPFAM" id="SSF56112">
    <property type="entry name" value="Protein kinase-like (PK-like)"/>
    <property type="match status" value="1"/>
</dbReference>
<sequence>MISSSKDKSSDEEFNLSQYGRSILMENEMKRVSIARNKNETIVVKEIISDSDEIRYYVRRKLENIIKCRDNSYVIKTKGITDRDFDGNRSLNTIFIEEYAANGSLENLVFNEYKKINNSTKMIILYGIAKGMKEIHQENIIHGNLKPSNILLDENNYPLISDIGYIKDCSYLDNVNKDDLLYSAPEIVLSNGEIDYCKKSDVFSFGMLIYFILTGKKPYDDYPNMNNNDFIRFLSRNDSLRLPPDVPSYFCYLISLMWKKNSTERPSFSDIVNLFDTGIVFPSIRTNAKEMKFYTGYAIEVQDSFSIESAQSMKNYFKSSHNDKLATVITYLLADFFDDPISQKEIAKNFYFGTIFKKDQNKAFLYFQKSAKHDNEALFYLGQCYLNGIGCEKNKKKADNYLEKSSQNGFEFATTFLQEKEELSNVNDENEPVAILIGSYSVGKTTFLKKFINEYDTSYSPITLEILDYKIAFLNDGNKLAFRLRDTLAMERFSDILPLYCRDVSIAIVMFDLSDRSTFDKIDCYIEQLNNNCYDPKIILIGNKVDKGDERNVDTGDIISKSFQYQAEYVEISSKNGTNMDIAKNKIANAIQTAYRPRMPHVENVKIINTHEKKKSLC</sequence>
<evidence type="ECO:0000313" key="4">
    <source>
        <dbReference type="Proteomes" id="UP001470230"/>
    </source>
</evidence>
<dbReference type="SMART" id="SM00671">
    <property type="entry name" value="SEL1"/>
    <property type="match status" value="2"/>
</dbReference>
<comment type="caution">
    <text evidence="3">The sequence shown here is derived from an EMBL/GenBank/DDBJ whole genome shotgun (WGS) entry which is preliminary data.</text>
</comment>
<dbReference type="PROSITE" id="PS50011">
    <property type="entry name" value="PROTEIN_KINASE_DOM"/>
    <property type="match status" value="1"/>
</dbReference>
<evidence type="ECO:0000256" key="1">
    <source>
        <dbReference type="ARBA" id="ARBA00008171"/>
    </source>
</evidence>
<dbReference type="SMART" id="SM00175">
    <property type="entry name" value="RAB"/>
    <property type="match status" value="1"/>
</dbReference>
<gene>
    <name evidence="3" type="ORF">M9Y10_010958</name>
</gene>
<dbReference type="CDD" id="cd00154">
    <property type="entry name" value="Rab"/>
    <property type="match status" value="1"/>
</dbReference>
<organism evidence="3 4">
    <name type="scientific">Tritrichomonas musculus</name>
    <dbReference type="NCBI Taxonomy" id="1915356"/>
    <lineage>
        <taxon>Eukaryota</taxon>
        <taxon>Metamonada</taxon>
        <taxon>Parabasalia</taxon>
        <taxon>Tritrichomonadida</taxon>
        <taxon>Tritrichomonadidae</taxon>
        <taxon>Tritrichomonas</taxon>
    </lineage>
</organism>
<keyword evidence="4" id="KW-1185">Reference proteome</keyword>
<comment type="similarity">
    <text evidence="1">Belongs to the protein kinase superfamily. TKL Ser/Thr protein kinase family. ROCO subfamily.</text>
</comment>
<dbReference type="InterPro" id="IPR011009">
    <property type="entry name" value="Kinase-like_dom_sf"/>
</dbReference>
<evidence type="ECO:0000259" key="2">
    <source>
        <dbReference type="PROSITE" id="PS50011"/>
    </source>
</evidence>
<dbReference type="InterPro" id="IPR001806">
    <property type="entry name" value="Small_GTPase"/>
</dbReference>
<feature type="domain" description="Protein kinase" evidence="2">
    <location>
        <begin position="8"/>
        <end position="279"/>
    </location>
</feature>
<name>A0ABR2INH3_9EUKA</name>
<dbReference type="SMART" id="SM00173">
    <property type="entry name" value="RAS"/>
    <property type="match status" value="1"/>
</dbReference>
<dbReference type="InterPro" id="IPR027417">
    <property type="entry name" value="P-loop_NTPase"/>
</dbReference>
<proteinExistence type="inferred from homology"/>
<dbReference type="Gene3D" id="1.10.510.10">
    <property type="entry name" value="Transferase(Phosphotransferase) domain 1"/>
    <property type="match status" value="1"/>
</dbReference>
<dbReference type="SUPFAM" id="SSF52540">
    <property type="entry name" value="P-loop containing nucleoside triphosphate hydrolases"/>
    <property type="match status" value="1"/>
</dbReference>
<dbReference type="InterPro" id="IPR006597">
    <property type="entry name" value="Sel1-like"/>
</dbReference>
<dbReference type="PROSITE" id="PS51419">
    <property type="entry name" value="RAB"/>
    <property type="match status" value="1"/>
</dbReference>
<accession>A0ABR2INH3</accession>
<protein>
    <recommendedName>
        <fullName evidence="2">Protein kinase domain-containing protein</fullName>
    </recommendedName>
</protein>
<dbReference type="Gene3D" id="3.40.50.300">
    <property type="entry name" value="P-loop containing nucleotide triphosphate hydrolases"/>
    <property type="match status" value="1"/>
</dbReference>